<reference evidence="6 7" key="1">
    <citation type="submission" date="2024-09" db="EMBL/GenBank/DDBJ databases">
        <authorList>
            <person name="Sun Q."/>
            <person name="Mori K."/>
        </authorList>
    </citation>
    <scope>NUCLEOTIDE SEQUENCE [LARGE SCALE GENOMIC DNA]</scope>
    <source>
        <strain evidence="6 7">TBRC 1432</strain>
    </source>
</reference>
<accession>A0ABV6N8R5</accession>
<feature type="region of interest" description="Disordered" evidence="2">
    <location>
        <begin position="1004"/>
        <end position="1024"/>
    </location>
</feature>
<dbReference type="EMBL" id="JBHLUD010000016">
    <property type="protein sequence ID" value="MFC0548445.1"/>
    <property type="molecule type" value="Genomic_DNA"/>
</dbReference>
<gene>
    <name evidence="6" type="ORF">ACFFH7_43545</name>
</gene>
<sequence>MSGFHVDPDHLDRSGGKLGDFAEKVSSGGERLQQAGQNLLSHASGDRSGVGAVVSKVFGRGLEITGKVFSEGGRVVGAAGGRLKQSGRLYRESDEHAHSLLNRHNPKGAPTGRRPGGGNKQPRSVGGRGQGRRNRSARRTAGGDARRAGQSERSGCTNGDPINMRTGEVVLPQTDVGLPAILPLVLTRRHLSGYRLGQSFGPTWASTVDQRLEVDEEGVCFVADDGRVLIYPPVTGDGVLPVEGERWPLHRDEHGDYVLSQPDMDRTLHFGHGDDVLPIDAVVSLYGQRIDFRYDDSGTLVGIDHSGGYRLTVLTEHERVTGLRLGETVLVDFGYDEDGRLTEVINSSHRPQVFEYDDAGRMARWVDRNGEWYRFHYDGRGRCHRAEGSGDALAGLLEIDDDRRISVWTNSLGHRTTFEFNELDQIVRQVDPLGNATLSEWDRYDRLLARTDPLGRTTRYTYDDRGNLTAVTRPDGTQDRTEYDDRDRPVVLVDPDGAVWRRWYDDRGNLAEVVDPAGATTRYGYDERNHLSSITDPLGGVYRVTTDDAGLPTETVDPLTVTVRYERDAFGRISAITNPLGDVTHYGWSIEGKLLWRTTADGSTERWGYDGEGNQIDEVDVLGRSVLVESTHFDLPSAITEVDGTRVEYRYDSELRLTAVVNQQRRTWRYDYDPAGRLIRETDFDGRETGYGYDAAGQLVSKVDAMGQTTEFRHDSLGNLVERRSSDGMVARFEYDEVGRLSRAVNADADVRFERDALGRVVAETSNGNTVSCRYDALGRMIQRRTPSGAESAWSYDAVGRPAALRAAGHVLAFGYDVAGREVLRSVDGGRLLAQAWDSNHRLVGQSVAGLPQPRRFHYRRDDFVTTVDDPLRGTRQYSLDPLGRVTAVTGQGWQESYRYDQTGSLVPAGNTRHSFDRLGRLVLRQRKLPSSKPQNWHYAWNADNQLVEVVTPDGSRWRYRYDALGRRVSKQRLTPNGSAVAEQVEFTWDDTVLVEQVHSGGRATTWDWTPDGERPVGQTERTRDPQGWVDEQFYGIVTDIVGTPTELVDVQGNLAWESTQTLWGEPLAPHPGRAYTPLRFPGQYHDTESGLNYNHHRYYVPELASYASADPLGLMPSPNPRAYVPNPLTWSDPLGLAACKDCGKKPEELPKGDNRWFNNRKEAFNAARDRAGIPRTQQPTRQWTVGDDPTQKGRANYHHDPAPGSHGRYYEYQTPNGPRVIAEHTNDPTAPHGHFHAYQPKKDHTGITVGEKYDRVDGPHHYYYGRHDPKWPKKH</sequence>
<feature type="domain" description="DUF6531" evidence="4">
    <location>
        <begin position="159"/>
        <end position="231"/>
    </location>
</feature>
<organism evidence="6 7">
    <name type="scientific">Kutzneria chonburiensis</name>
    <dbReference type="NCBI Taxonomy" id="1483604"/>
    <lineage>
        <taxon>Bacteria</taxon>
        <taxon>Bacillati</taxon>
        <taxon>Actinomycetota</taxon>
        <taxon>Actinomycetes</taxon>
        <taxon>Pseudonocardiales</taxon>
        <taxon>Pseudonocardiaceae</taxon>
        <taxon>Kutzneria</taxon>
    </lineage>
</organism>
<dbReference type="NCBIfam" id="TIGR03696">
    <property type="entry name" value="Rhs_assc_core"/>
    <property type="match status" value="1"/>
</dbReference>
<dbReference type="RefSeq" id="WP_273943848.1">
    <property type="nucleotide sequence ID" value="NZ_CP097263.1"/>
</dbReference>
<dbReference type="Gene3D" id="2.180.10.10">
    <property type="entry name" value="RHS repeat-associated core"/>
    <property type="match status" value="3"/>
</dbReference>
<feature type="region of interest" description="Disordered" evidence="2">
    <location>
        <begin position="1"/>
        <end position="48"/>
    </location>
</feature>
<evidence type="ECO:0000259" key="4">
    <source>
        <dbReference type="Pfam" id="PF20148"/>
    </source>
</evidence>
<feature type="region of interest" description="Disordered" evidence="2">
    <location>
        <begin position="1178"/>
        <end position="1207"/>
    </location>
</feature>
<feature type="domain" description="Teneurin-like YD-shell" evidence="5">
    <location>
        <begin position="419"/>
        <end position="591"/>
    </location>
</feature>
<feature type="region of interest" description="Disordered" evidence="2">
    <location>
        <begin position="99"/>
        <end position="161"/>
    </location>
</feature>
<comment type="caution">
    <text evidence="6">The sequence shown here is derived from an EMBL/GenBank/DDBJ whole genome shotgun (WGS) entry which is preliminary data.</text>
</comment>
<evidence type="ECO:0000259" key="3">
    <source>
        <dbReference type="Pfam" id="PF03527"/>
    </source>
</evidence>
<dbReference type="Pfam" id="PF05593">
    <property type="entry name" value="RHS_repeat"/>
    <property type="match status" value="2"/>
</dbReference>
<dbReference type="Pfam" id="PF25023">
    <property type="entry name" value="TEN_YD-shell"/>
    <property type="match status" value="2"/>
</dbReference>
<dbReference type="PRINTS" id="PR00394">
    <property type="entry name" value="RHSPROTEIN"/>
</dbReference>
<dbReference type="NCBIfam" id="TIGR01643">
    <property type="entry name" value="YD_repeat_2x"/>
    <property type="match status" value="8"/>
</dbReference>
<feature type="domain" description="Teneurin-like YD-shell" evidence="5">
    <location>
        <begin position="618"/>
        <end position="768"/>
    </location>
</feature>
<feature type="domain" description="RHS protein conserved region" evidence="3">
    <location>
        <begin position="1037"/>
        <end position="1066"/>
    </location>
</feature>
<evidence type="ECO:0000256" key="1">
    <source>
        <dbReference type="ARBA" id="ARBA00022737"/>
    </source>
</evidence>
<dbReference type="InterPro" id="IPR045351">
    <property type="entry name" value="DUF6531"/>
</dbReference>
<keyword evidence="7" id="KW-1185">Reference proteome</keyword>
<proteinExistence type="predicted"/>
<dbReference type="InterPro" id="IPR031325">
    <property type="entry name" value="RHS_repeat"/>
</dbReference>
<dbReference type="InterPro" id="IPR001826">
    <property type="entry name" value="RHS"/>
</dbReference>
<protein>
    <submittedName>
        <fullName evidence="6">DUF6531 domain-containing protein</fullName>
    </submittedName>
</protein>
<dbReference type="PANTHER" id="PTHR32305:SF15">
    <property type="entry name" value="PROTEIN RHSA-RELATED"/>
    <property type="match status" value="1"/>
</dbReference>
<name>A0ABV6N8R5_9PSEU</name>
<dbReference type="PANTHER" id="PTHR32305">
    <property type="match status" value="1"/>
</dbReference>
<dbReference type="InterPro" id="IPR022385">
    <property type="entry name" value="Rhs_assc_core"/>
</dbReference>
<keyword evidence="1" id="KW-0677">Repeat</keyword>
<dbReference type="Pfam" id="PF03527">
    <property type="entry name" value="RHS"/>
    <property type="match status" value="1"/>
</dbReference>
<dbReference type="Pfam" id="PF20148">
    <property type="entry name" value="DUF6531"/>
    <property type="match status" value="1"/>
</dbReference>
<evidence type="ECO:0000256" key="2">
    <source>
        <dbReference type="SAM" id="MobiDB-lite"/>
    </source>
</evidence>
<dbReference type="InterPro" id="IPR056823">
    <property type="entry name" value="TEN-like_YD-shell"/>
</dbReference>
<dbReference type="Proteomes" id="UP001589810">
    <property type="component" value="Unassembled WGS sequence"/>
</dbReference>
<evidence type="ECO:0000259" key="5">
    <source>
        <dbReference type="Pfam" id="PF25023"/>
    </source>
</evidence>
<feature type="compositionally biased region" description="Basic and acidic residues" evidence="2">
    <location>
        <begin position="1"/>
        <end position="23"/>
    </location>
</feature>
<dbReference type="InterPro" id="IPR006530">
    <property type="entry name" value="YD"/>
</dbReference>
<evidence type="ECO:0000313" key="6">
    <source>
        <dbReference type="EMBL" id="MFC0548445.1"/>
    </source>
</evidence>
<evidence type="ECO:0000313" key="7">
    <source>
        <dbReference type="Proteomes" id="UP001589810"/>
    </source>
</evidence>
<dbReference type="InterPro" id="IPR050708">
    <property type="entry name" value="T6SS_VgrG/RHS"/>
</dbReference>